<gene>
    <name evidence="1" type="ORF">S01H4_52710</name>
</gene>
<feature type="non-terminal residue" evidence="1">
    <location>
        <position position="140"/>
    </location>
</feature>
<proteinExistence type="predicted"/>
<organism evidence="1">
    <name type="scientific">marine sediment metagenome</name>
    <dbReference type="NCBI Taxonomy" id="412755"/>
    <lineage>
        <taxon>unclassified sequences</taxon>
        <taxon>metagenomes</taxon>
        <taxon>ecological metagenomes</taxon>
    </lineage>
</organism>
<evidence type="ECO:0008006" key="2">
    <source>
        <dbReference type="Google" id="ProtNLM"/>
    </source>
</evidence>
<dbReference type="InterPro" id="IPR016181">
    <property type="entry name" value="Acyl_CoA_acyltransferase"/>
</dbReference>
<evidence type="ECO:0000313" key="1">
    <source>
        <dbReference type="EMBL" id="GAH14678.1"/>
    </source>
</evidence>
<dbReference type="AlphaFoldDB" id="X1F1I5"/>
<dbReference type="EMBL" id="BART01030145">
    <property type="protein sequence ID" value="GAH14678.1"/>
    <property type="molecule type" value="Genomic_DNA"/>
</dbReference>
<reference evidence="1" key="1">
    <citation type="journal article" date="2014" name="Front. Microbiol.">
        <title>High frequency of phylogenetically diverse reductive dehalogenase-homologous genes in deep subseafloor sedimentary metagenomes.</title>
        <authorList>
            <person name="Kawai M."/>
            <person name="Futagami T."/>
            <person name="Toyoda A."/>
            <person name="Takaki Y."/>
            <person name="Nishi S."/>
            <person name="Hori S."/>
            <person name="Arai W."/>
            <person name="Tsubouchi T."/>
            <person name="Morono Y."/>
            <person name="Uchiyama I."/>
            <person name="Ito T."/>
            <person name="Fujiyama A."/>
            <person name="Inagaki F."/>
            <person name="Takami H."/>
        </authorList>
    </citation>
    <scope>NUCLEOTIDE SEQUENCE</scope>
    <source>
        <strain evidence="1">Expedition CK06-06</strain>
    </source>
</reference>
<accession>X1F1I5</accession>
<sequence length="140" mass="16552">MVQVLEKIDIERIRIVDTEDIREIRSALESLLYVPNAQVRPRIIEELCRYLQSKLNDKEYKIKVFIGYENSEVIGFVTCQIDPYYSSYSRKCGTFGWLHAHSFEVCREMIQACEQYIKQNRVRKLRGNINYPKNLRGIGV</sequence>
<protein>
    <recommendedName>
        <fullName evidence="2">N-acetyltransferase domain-containing protein</fullName>
    </recommendedName>
</protein>
<comment type="caution">
    <text evidence="1">The sequence shown here is derived from an EMBL/GenBank/DDBJ whole genome shotgun (WGS) entry which is preliminary data.</text>
</comment>
<dbReference type="Pfam" id="PF13420">
    <property type="entry name" value="Acetyltransf_4"/>
    <property type="match status" value="1"/>
</dbReference>
<dbReference type="Gene3D" id="3.40.630.30">
    <property type="match status" value="1"/>
</dbReference>
<dbReference type="SUPFAM" id="SSF55729">
    <property type="entry name" value="Acyl-CoA N-acyltransferases (Nat)"/>
    <property type="match status" value="1"/>
</dbReference>
<name>X1F1I5_9ZZZZ</name>